<dbReference type="CDD" id="cd00082">
    <property type="entry name" value="HisKA"/>
    <property type="match status" value="1"/>
</dbReference>
<dbReference type="Proteomes" id="UP000298180">
    <property type="component" value="Unassembled WGS sequence"/>
</dbReference>
<dbReference type="InterPro" id="IPR025751">
    <property type="entry name" value="RsbRD_N_dom"/>
</dbReference>
<reference evidence="9 10" key="1">
    <citation type="submission" date="2019-03" db="EMBL/GenBank/DDBJ databases">
        <title>Ramlibacter henchirensis DSM 14656, whole genome shotgun sequence.</title>
        <authorList>
            <person name="Zhang X."/>
            <person name="Feng G."/>
            <person name="Zhu H."/>
        </authorList>
    </citation>
    <scope>NUCLEOTIDE SEQUENCE [LARGE SCALE GENOMIC DNA]</scope>
    <source>
        <strain evidence="9 10">DSM 14656</strain>
    </source>
</reference>
<comment type="catalytic activity">
    <reaction evidence="1">
        <text>ATP + protein L-histidine = ADP + protein N-phospho-L-histidine.</text>
        <dbReference type="EC" id="2.7.13.3"/>
    </reaction>
</comment>
<evidence type="ECO:0000313" key="10">
    <source>
        <dbReference type="Proteomes" id="UP000298180"/>
    </source>
</evidence>
<name>A0A4Z0C2A7_9BURK</name>
<gene>
    <name evidence="9" type="ORF">EZ313_03100</name>
</gene>
<dbReference type="InterPro" id="IPR036097">
    <property type="entry name" value="HisK_dim/P_sf"/>
</dbReference>
<organism evidence="9 10">
    <name type="scientific">Ramlibacter henchirensis</name>
    <dbReference type="NCBI Taxonomy" id="204072"/>
    <lineage>
        <taxon>Bacteria</taxon>
        <taxon>Pseudomonadati</taxon>
        <taxon>Pseudomonadota</taxon>
        <taxon>Betaproteobacteria</taxon>
        <taxon>Burkholderiales</taxon>
        <taxon>Comamonadaceae</taxon>
        <taxon>Ramlibacter</taxon>
    </lineage>
</organism>
<proteinExistence type="predicted"/>
<dbReference type="SUPFAM" id="SSF55874">
    <property type="entry name" value="ATPase domain of HSP90 chaperone/DNA topoisomerase II/histidine kinase"/>
    <property type="match status" value="1"/>
</dbReference>
<dbReference type="EC" id="2.7.13.3" evidence="2"/>
<evidence type="ECO:0000256" key="6">
    <source>
        <dbReference type="ARBA" id="ARBA00023012"/>
    </source>
</evidence>
<feature type="domain" description="Histidine kinase" evidence="8">
    <location>
        <begin position="159"/>
        <end position="376"/>
    </location>
</feature>
<keyword evidence="5 9" id="KW-0418">Kinase</keyword>
<keyword evidence="6" id="KW-0902">Two-component regulatory system</keyword>
<dbReference type="AlphaFoldDB" id="A0A4Z0C2A7"/>
<dbReference type="InterPro" id="IPR003661">
    <property type="entry name" value="HisK_dim/P_dom"/>
</dbReference>
<dbReference type="OrthoDB" id="8807260at2"/>
<evidence type="ECO:0000313" key="9">
    <source>
        <dbReference type="EMBL" id="TFZ05666.1"/>
    </source>
</evidence>
<evidence type="ECO:0000256" key="2">
    <source>
        <dbReference type="ARBA" id="ARBA00012438"/>
    </source>
</evidence>
<dbReference type="CDD" id="cd00075">
    <property type="entry name" value="HATPase"/>
    <property type="match status" value="1"/>
</dbReference>
<dbReference type="EMBL" id="SMLM01000001">
    <property type="protein sequence ID" value="TFZ05666.1"/>
    <property type="molecule type" value="Genomic_DNA"/>
</dbReference>
<evidence type="ECO:0000256" key="4">
    <source>
        <dbReference type="ARBA" id="ARBA00022679"/>
    </source>
</evidence>
<keyword evidence="3" id="KW-0597">Phosphoprotein</keyword>
<feature type="region of interest" description="Disordered" evidence="7">
    <location>
        <begin position="369"/>
        <end position="393"/>
    </location>
</feature>
<dbReference type="SUPFAM" id="SSF47384">
    <property type="entry name" value="Homodimeric domain of signal transducing histidine kinase"/>
    <property type="match status" value="1"/>
</dbReference>
<dbReference type="Pfam" id="PF14361">
    <property type="entry name" value="RsbRD_N"/>
    <property type="match status" value="1"/>
</dbReference>
<keyword evidence="10" id="KW-1185">Reference proteome</keyword>
<evidence type="ECO:0000259" key="8">
    <source>
        <dbReference type="PROSITE" id="PS50109"/>
    </source>
</evidence>
<accession>A0A4Z0C2A7</accession>
<dbReference type="InterPro" id="IPR003594">
    <property type="entry name" value="HATPase_dom"/>
</dbReference>
<keyword evidence="4" id="KW-0808">Transferase</keyword>
<dbReference type="Pfam" id="PF02518">
    <property type="entry name" value="HATPase_c"/>
    <property type="match status" value="1"/>
</dbReference>
<dbReference type="PRINTS" id="PR00344">
    <property type="entry name" value="BCTRLSENSOR"/>
</dbReference>
<dbReference type="SMART" id="SM00387">
    <property type="entry name" value="HATPase_c"/>
    <property type="match status" value="1"/>
</dbReference>
<dbReference type="InterPro" id="IPR004358">
    <property type="entry name" value="Sig_transdc_His_kin-like_C"/>
</dbReference>
<dbReference type="Pfam" id="PF00512">
    <property type="entry name" value="HisKA"/>
    <property type="match status" value="1"/>
</dbReference>
<dbReference type="SMART" id="SM00388">
    <property type="entry name" value="HisKA"/>
    <property type="match status" value="1"/>
</dbReference>
<evidence type="ECO:0000256" key="7">
    <source>
        <dbReference type="SAM" id="MobiDB-lite"/>
    </source>
</evidence>
<dbReference type="PANTHER" id="PTHR43711">
    <property type="entry name" value="TWO-COMPONENT HISTIDINE KINASE"/>
    <property type="match status" value="1"/>
</dbReference>
<comment type="caution">
    <text evidence="9">The sequence shown here is derived from an EMBL/GenBank/DDBJ whole genome shotgun (WGS) entry which is preliminary data.</text>
</comment>
<dbReference type="RefSeq" id="WP_135261748.1">
    <property type="nucleotide sequence ID" value="NZ_SMLM01000001.1"/>
</dbReference>
<protein>
    <recommendedName>
        <fullName evidence="2">histidine kinase</fullName>
        <ecNumber evidence="2">2.7.13.3</ecNumber>
    </recommendedName>
</protein>
<dbReference type="Gene3D" id="3.30.565.10">
    <property type="entry name" value="Histidine kinase-like ATPase, C-terminal domain"/>
    <property type="match status" value="1"/>
</dbReference>
<dbReference type="PROSITE" id="PS50109">
    <property type="entry name" value="HIS_KIN"/>
    <property type="match status" value="1"/>
</dbReference>
<dbReference type="InterPro" id="IPR050736">
    <property type="entry name" value="Sensor_HK_Regulatory"/>
</dbReference>
<dbReference type="Gene3D" id="1.10.287.130">
    <property type="match status" value="1"/>
</dbReference>
<sequence>MTISGFIKEQLGPIVDEWVEFARTRVPLQHDFTREELADHARVLLLAIAADIEQAQGAQEKHDKAQGNDPENAPEVTRMARDHAAQRFVQGFSFDHLVSEFRALRASVIRRWTKQIDQARPDHLDDLTRFGEAMDQALSESASLYTRKVDDSRNLLLGVLGHDLRTPLGVVHMSASYLLRSDTLDGAQTKAAARILTSADRMSAMVKDILDFTQTAFGVTLPLSPAPADMGELAKTIVVETKTLVPECQVELFTQGELAGRWDGARIGQMLSNLLANAVQHGEKTEPVSVRVTGDGNHVSVEVRNKGAPIPQHAQKTLFLPLRQAPTAEGERRAGSSGLGLGLYITREIAVAHGGSIEVASNADRTTFTARLPRTPPPWKDRRSGASRGGKQS</sequence>
<dbReference type="InterPro" id="IPR005467">
    <property type="entry name" value="His_kinase_dom"/>
</dbReference>
<evidence type="ECO:0000256" key="3">
    <source>
        <dbReference type="ARBA" id="ARBA00022553"/>
    </source>
</evidence>
<evidence type="ECO:0000256" key="1">
    <source>
        <dbReference type="ARBA" id="ARBA00000085"/>
    </source>
</evidence>
<evidence type="ECO:0000256" key="5">
    <source>
        <dbReference type="ARBA" id="ARBA00022777"/>
    </source>
</evidence>
<dbReference type="PANTHER" id="PTHR43711:SF1">
    <property type="entry name" value="HISTIDINE KINASE 1"/>
    <property type="match status" value="1"/>
</dbReference>
<dbReference type="GO" id="GO:0000155">
    <property type="term" value="F:phosphorelay sensor kinase activity"/>
    <property type="evidence" value="ECO:0007669"/>
    <property type="project" value="InterPro"/>
</dbReference>
<dbReference type="InterPro" id="IPR036890">
    <property type="entry name" value="HATPase_C_sf"/>
</dbReference>